<dbReference type="FunFam" id="3.40.50.2300:FF:000018">
    <property type="entry name" value="DNA-binding transcriptional regulator NtrC"/>
    <property type="match status" value="1"/>
</dbReference>
<dbReference type="GO" id="GO:0043565">
    <property type="term" value="F:sequence-specific DNA binding"/>
    <property type="evidence" value="ECO:0007669"/>
    <property type="project" value="InterPro"/>
</dbReference>
<dbReference type="AlphaFoldDB" id="A0A2A4YRE5"/>
<dbReference type="SUPFAM" id="SSF46689">
    <property type="entry name" value="Homeodomain-like"/>
    <property type="match status" value="1"/>
</dbReference>
<dbReference type="Pfam" id="PF25601">
    <property type="entry name" value="AAA_lid_14"/>
    <property type="match status" value="1"/>
</dbReference>
<evidence type="ECO:0000256" key="6">
    <source>
        <dbReference type="ARBA" id="ARBA00023159"/>
    </source>
</evidence>
<sequence length="456" mass="50830">MAADILIVDDEADIRDLIAGILEDEGYEARTANSADAALTAINDRRPSLIVLDIWLEGSRLDGLELLVVIKESHPNLPVVIISGHGNVETAVSAIRKGAYDYIEKPFKVDRLILLVEHALENFTLKRENTELKLKSGDDSITGRSPLVRQLISNIEKIAPTNSRIFITGLPGTGKELAAKSIHQASHRANRPFVSINSAALVAERMEEELFGIEDENGNVTKIGAFEECHGGTLMIDEVGDMPIDTQAKILRVLVNQQFERVGGHKKVKVDVRIITTSSRDLTLSIAKGEFREDLYHRLAVVPLHVPTLEERREDIPELIEEFSSTYCQVTGLIEKTFTDAAIAMLQTKTWPGNARELRNHIERLIILKGENEDHIISVEDIQNIDTSIDNQMAGFSNTEIMSLPLREARELFEKEYLATQISRFSGNISKTANFIGMERSALHRKLKSLEIKAGK</sequence>
<evidence type="ECO:0000259" key="10">
    <source>
        <dbReference type="PROSITE" id="PS50110"/>
    </source>
</evidence>
<dbReference type="InterPro" id="IPR058031">
    <property type="entry name" value="AAA_lid_NorR"/>
</dbReference>
<dbReference type="EMBL" id="NVUS01000030">
    <property type="protein sequence ID" value="PCI97382.1"/>
    <property type="molecule type" value="Genomic_DNA"/>
</dbReference>
<evidence type="ECO:0000256" key="4">
    <source>
        <dbReference type="ARBA" id="ARBA00023012"/>
    </source>
</evidence>
<evidence type="ECO:0000259" key="9">
    <source>
        <dbReference type="PROSITE" id="PS50045"/>
    </source>
</evidence>
<dbReference type="InterPro" id="IPR002078">
    <property type="entry name" value="Sigma_54_int"/>
</dbReference>
<gene>
    <name evidence="11" type="ORF">COB13_15745</name>
</gene>
<evidence type="ECO:0000256" key="3">
    <source>
        <dbReference type="ARBA" id="ARBA00022840"/>
    </source>
</evidence>
<dbReference type="Gene3D" id="1.10.8.60">
    <property type="match status" value="1"/>
</dbReference>
<dbReference type="CDD" id="cd17550">
    <property type="entry name" value="REC_NtrX-like"/>
    <property type="match status" value="1"/>
</dbReference>
<dbReference type="GO" id="GO:0006355">
    <property type="term" value="P:regulation of DNA-templated transcription"/>
    <property type="evidence" value="ECO:0007669"/>
    <property type="project" value="InterPro"/>
</dbReference>
<keyword evidence="3" id="KW-0067">ATP-binding</keyword>
<dbReference type="InterPro" id="IPR009057">
    <property type="entry name" value="Homeodomain-like_sf"/>
</dbReference>
<proteinExistence type="predicted"/>
<evidence type="ECO:0000313" key="11">
    <source>
        <dbReference type="EMBL" id="PCI97382.1"/>
    </source>
</evidence>
<dbReference type="PROSITE" id="PS50110">
    <property type="entry name" value="RESPONSE_REGULATORY"/>
    <property type="match status" value="1"/>
</dbReference>
<feature type="modified residue" description="4-aspartylphosphate" evidence="8">
    <location>
        <position position="53"/>
    </location>
</feature>
<evidence type="ECO:0000256" key="2">
    <source>
        <dbReference type="ARBA" id="ARBA00022741"/>
    </source>
</evidence>
<evidence type="ECO:0000256" key="1">
    <source>
        <dbReference type="ARBA" id="ARBA00022553"/>
    </source>
</evidence>
<dbReference type="InterPro" id="IPR011006">
    <property type="entry name" value="CheY-like_superfamily"/>
</dbReference>
<dbReference type="FunFam" id="1.10.10.60:FF:000165">
    <property type="entry name" value="Two-component system nitrogen regulation response regulator NtrX"/>
    <property type="match status" value="1"/>
</dbReference>
<dbReference type="PANTHER" id="PTHR32071">
    <property type="entry name" value="TRANSCRIPTIONAL REGULATORY PROTEIN"/>
    <property type="match status" value="1"/>
</dbReference>
<evidence type="ECO:0000256" key="5">
    <source>
        <dbReference type="ARBA" id="ARBA00023015"/>
    </source>
</evidence>
<dbReference type="Pfam" id="PF00072">
    <property type="entry name" value="Response_reg"/>
    <property type="match status" value="1"/>
</dbReference>
<name>A0A2A4YRE5_9PROT</name>
<protein>
    <submittedName>
        <fullName evidence="11">Sigma-54-dependent Fis family transcriptional regulator</fullName>
    </submittedName>
</protein>
<dbReference type="PANTHER" id="PTHR32071:SF17">
    <property type="entry name" value="TRANSCRIPTIONAL REGULATOR (NTRC FAMILY)"/>
    <property type="match status" value="1"/>
</dbReference>
<dbReference type="FunFam" id="3.40.50.300:FF:000006">
    <property type="entry name" value="DNA-binding transcriptional regulator NtrC"/>
    <property type="match status" value="1"/>
</dbReference>
<dbReference type="SUPFAM" id="SSF52540">
    <property type="entry name" value="P-loop containing nucleoside triphosphate hydrolases"/>
    <property type="match status" value="1"/>
</dbReference>
<evidence type="ECO:0000256" key="8">
    <source>
        <dbReference type="PROSITE-ProRule" id="PRU00169"/>
    </source>
</evidence>
<keyword evidence="2" id="KW-0547">Nucleotide-binding</keyword>
<evidence type="ECO:0000256" key="7">
    <source>
        <dbReference type="ARBA" id="ARBA00023163"/>
    </source>
</evidence>
<organism evidence="11">
    <name type="scientific">OCS116 cluster bacterium</name>
    <dbReference type="NCBI Taxonomy" id="2030921"/>
    <lineage>
        <taxon>Bacteria</taxon>
        <taxon>Pseudomonadati</taxon>
        <taxon>Pseudomonadota</taxon>
        <taxon>Alphaproteobacteria</taxon>
        <taxon>OCS116 cluster</taxon>
    </lineage>
</organism>
<reference key="1">
    <citation type="submission" date="2017-08" db="EMBL/GenBank/DDBJ databases">
        <title>A dynamic microbial community with high functional redundancy inhabits the cold, oxic subseafloor aquifer.</title>
        <authorList>
            <person name="Tully B.J."/>
            <person name="Wheat C.G."/>
            <person name="Glazer B.T."/>
            <person name="Huber J.A."/>
        </authorList>
    </citation>
    <scope>NUCLEOTIDE SEQUENCE [LARGE SCALE GENOMIC DNA]</scope>
</reference>
<dbReference type="InterPro" id="IPR001789">
    <property type="entry name" value="Sig_transdc_resp-reg_receiver"/>
</dbReference>
<feature type="domain" description="Response regulatory" evidence="10">
    <location>
        <begin position="4"/>
        <end position="120"/>
    </location>
</feature>
<dbReference type="Pfam" id="PF00158">
    <property type="entry name" value="Sigma54_activat"/>
    <property type="match status" value="1"/>
</dbReference>
<dbReference type="InterPro" id="IPR003593">
    <property type="entry name" value="AAA+_ATPase"/>
</dbReference>
<accession>A0A2A4YRE5</accession>
<dbReference type="Pfam" id="PF02954">
    <property type="entry name" value="HTH_8"/>
    <property type="match status" value="1"/>
</dbReference>
<dbReference type="InterPro" id="IPR002197">
    <property type="entry name" value="HTH_Fis"/>
</dbReference>
<dbReference type="GO" id="GO:0000160">
    <property type="term" value="P:phosphorelay signal transduction system"/>
    <property type="evidence" value="ECO:0007669"/>
    <property type="project" value="UniProtKB-KW"/>
</dbReference>
<dbReference type="Gene3D" id="1.10.10.60">
    <property type="entry name" value="Homeodomain-like"/>
    <property type="match status" value="1"/>
</dbReference>
<keyword evidence="7" id="KW-0804">Transcription</keyword>
<dbReference type="InterPro" id="IPR027417">
    <property type="entry name" value="P-loop_NTPase"/>
</dbReference>
<keyword evidence="5" id="KW-0805">Transcription regulation</keyword>
<comment type="caution">
    <text evidence="11">The sequence shown here is derived from an EMBL/GenBank/DDBJ whole genome shotgun (WGS) entry which is preliminary data.</text>
</comment>
<dbReference type="SMART" id="SM00382">
    <property type="entry name" value="AAA"/>
    <property type="match status" value="1"/>
</dbReference>
<dbReference type="SUPFAM" id="SSF52172">
    <property type="entry name" value="CheY-like"/>
    <property type="match status" value="1"/>
</dbReference>
<dbReference type="GO" id="GO:0005524">
    <property type="term" value="F:ATP binding"/>
    <property type="evidence" value="ECO:0007669"/>
    <property type="project" value="UniProtKB-KW"/>
</dbReference>
<keyword evidence="6" id="KW-0010">Activator</keyword>
<keyword evidence="4" id="KW-0902">Two-component regulatory system</keyword>
<dbReference type="PROSITE" id="PS50045">
    <property type="entry name" value="SIGMA54_INTERACT_4"/>
    <property type="match status" value="1"/>
</dbReference>
<keyword evidence="1 8" id="KW-0597">Phosphoprotein</keyword>
<dbReference type="CDD" id="cd00009">
    <property type="entry name" value="AAA"/>
    <property type="match status" value="1"/>
</dbReference>
<dbReference type="Gene3D" id="3.40.50.300">
    <property type="entry name" value="P-loop containing nucleotide triphosphate hydrolases"/>
    <property type="match status" value="1"/>
</dbReference>
<dbReference type="SMART" id="SM00448">
    <property type="entry name" value="REC"/>
    <property type="match status" value="1"/>
</dbReference>
<reference evidence="11" key="2">
    <citation type="journal article" date="2018" name="ISME J.">
        <title>A dynamic microbial community with high functional redundancy inhabits the cold, oxic subseafloor aquifer.</title>
        <authorList>
            <person name="Tully B.J."/>
            <person name="Wheat C.G."/>
            <person name="Glazer B.T."/>
            <person name="Huber J.A."/>
        </authorList>
    </citation>
    <scope>NUCLEOTIDE SEQUENCE</scope>
    <source>
        <strain evidence="11">NORP83</strain>
    </source>
</reference>
<dbReference type="Gene3D" id="3.40.50.2300">
    <property type="match status" value="1"/>
</dbReference>
<feature type="domain" description="Sigma-54 factor interaction" evidence="9">
    <location>
        <begin position="141"/>
        <end position="367"/>
    </location>
</feature>